<evidence type="ECO:0000313" key="3">
    <source>
        <dbReference type="Proteomes" id="UP001642409"/>
    </source>
</evidence>
<gene>
    <name evidence="1" type="ORF">HINF_LOCUS14244</name>
    <name evidence="2" type="ORF">HINF_LOCUS18185</name>
</gene>
<dbReference type="EMBL" id="CAXDID020000046">
    <property type="protein sequence ID" value="CAL6002983.1"/>
    <property type="molecule type" value="Genomic_DNA"/>
</dbReference>
<protein>
    <submittedName>
        <fullName evidence="2">Hypothetical_protein</fullName>
    </submittedName>
</protein>
<reference evidence="2 3" key="2">
    <citation type="submission" date="2024-07" db="EMBL/GenBank/DDBJ databases">
        <authorList>
            <person name="Akdeniz Z."/>
        </authorList>
    </citation>
    <scope>NUCLEOTIDE SEQUENCE [LARGE SCALE GENOMIC DNA]</scope>
</reference>
<evidence type="ECO:0000313" key="1">
    <source>
        <dbReference type="EMBL" id="CAI9926599.1"/>
    </source>
</evidence>
<dbReference type="EMBL" id="CATOUU010000369">
    <property type="protein sequence ID" value="CAI9926599.1"/>
    <property type="molecule type" value="Genomic_DNA"/>
</dbReference>
<proteinExistence type="predicted"/>
<dbReference type="Proteomes" id="UP001642409">
    <property type="component" value="Unassembled WGS sequence"/>
</dbReference>
<name>A0AA86NXM2_9EUKA</name>
<dbReference type="AlphaFoldDB" id="A0AA86NXM2"/>
<sequence length="211" mass="25094">MQRSINRKIVLELAKVISKQTDIPVIQYVINPNQLLYQHITEASIFQWDAVSQKVNMDVKELKNWVYETFRKSKDLKLTLEDEKIIETEVYAILQSNQLISDKIETQIINTLQSKLNYQYQQNVIQRTIIKYKQQYIKTQQTQSQQQGQPIAEINTSEVSDQQKLQNIISYDQTWIDDQNQTEDQKNDDAFNEYARNQQAMKLFEKHLNKF</sequence>
<reference evidence="1" key="1">
    <citation type="submission" date="2023-06" db="EMBL/GenBank/DDBJ databases">
        <authorList>
            <person name="Kurt Z."/>
        </authorList>
    </citation>
    <scope>NUCLEOTIDE SEQUENCE</scope>
</reference>
<organism evidence="1">
    <name type="scientific">Hexamita inflata</name>
    <dbReference type="NCBI Taxonomy" id="28002"/>
    <lineage>
        <taxon>Eukaryota</taxon>
        <taxon>Metamonada</taxon>
        <taxon>Diplomonadida</taxon>
        <taxon>Hexamitidae</taxon>
        <taxon>Hexamitinae</taxon>
        <taxon>Hexamita</taxon>
    </lineage>
</organism>
<evidence type="ECO:0000313" key="2">
    <source>
        <dbReference type="EMBL" id="CAL6002983.1"/>
    </source>
</evidence>
<comment type="caution">
    <text evidence="1">The sequence shown here is derived from an EMBL/GenBank/DDBJ whole genome shotgun (WGS) entry which is preliminary data.</text>
</comment>
<accession>A0AA86NXM2</accession>
<keyword evidence="3" id="KW-1185">Reference proteome</keyword>